<sequence length="140" mass="15670">MLGQVISRTTMIRIRRRRGEAKGRCSGLRGINKKLNGGNLSFAPRNNKMEALSPSALYRQGERNGGEYLPDEDDDAIGRSIIARTEVSVKSPTAEFYSRFGQQLPANLYVTRHQWIEAETDPIYGVRERVTPGGPDPLHN</sequence>
<keyword evidence="2" id="KW-1185">Reference proteome</keyword>
<comment type="caution">
    <text evidence="1">The sequence shown here is derived from an EMBL/GenBank/DDBJ whole genome shotgun (WGS) entry which is preliminary data.</text>
</comment>
<proteinExistence type="predicted"/>
<evidence type="ECO:0000313" key="1">
    <source>
        <dbReference type="EMBL" id="KAK4795239.1"/>
    </source>
</evidence>
<reference evidence="1 2" key="1">
    <citation type="journal article" date="2023" name="Hortic Res">
        <title>Pangenome of water caltrop reveals structural variations and asymmetric subgenome divergence after allopolyploidization.</title>
        <authorList>
            <person name="Zhang X."/>
            <person name="Chen Y."/>
            <person name="Wang L."/>
            <person name="Yuan Y."/>
            <person name="Fang M."/>
            <person name="Shi L."/>
            <person name="Lu R."/>
            <person name="Comes H.P."/>
            <person name="Ma Y."/>
            <person name="Chen Y."/>
            <person name="Huang G."/>
            <person name="Zhou Y."/>
            <person name="Zheng Z."/>
            <person name="Qiu Y."/>
        </authorList>
    </citation>
    <scope>NUCLEOTIDE SEQUENCE [LARGE SCALE GENOMIC DNA]</scope>
    <source>
        <strain evidence="1">F231</strain>
    </source>
</reference>
<name>A0AAN7M0Z1_TRANT</name>
<evidence type="ECO:0000313" key="2">
    <source>
        <dbReference type="Proteomes" id="UP001346149"/>
    </source>
</evidence>
<gene>
    <name evidence="1" type="ORF">SAY86_013233</name>
</gene>
<accession>A0AAN7M0Z1</accession>
<dbReference type="Proteomes" id="UP001346149">
    <property type="component" value="Unassembled WGS sequence"/>
</dbReference>
<dbReference type="AlphaFoldDB" id="A0AAN7M0Z1"/>
<protein>
    <submittedName>
        <fullName evidence="1">Uncharacterized protein</fullName>
    </submittedName>
</protein>
<dbReference type="EMBL" id="JAXQNO010000007">
    <property type="protein sequence ID" value="KAK4795239.1"/>
    <property type="molecule type" value="Genomic_DNA"/>
</dbReference>
<organism evidence="1 2">
    <name type="scientific">Trapa natans</name>
    <name type="common">Water chestnut</name>
    <dbReference type="NCBI Taxonomy" id="22666"/>
    <lineage>
        <taxon>Eukaryota</taxon>
        <taxon>Viridiplantae</taxon>
        <taxon>Streptophyta</taxon>
        <taxon>Embryophyta</taxon>
        <taxon>Tracheophyta</taxon>
        <taxon>Spermatophyta</taxon>
        <taxon>Magnoliopsida</taxon>
        <taxon>eudicotyledons</taxon>
        <taxon>Gunneridae</taxon>
        <taxon>Pentapetalae</taxon>
        <taxon>rosids</taxon>
        <taxon>malvids</taxon>
        <taxon>Myrtales</taxon>
        <taxon>Lythraceae</taxon>
        <taxon>Trapa</taxon>
    </lineage>
</organism>